<organism evidence="1 2">
    <name type="scientific">Smittium culicis</name>
    <dbReference type="NCBI Taxonomy" id="133412"/>
    <lineage>
        <taxon>Eukaryota</taxon>
        <taxon>Fungi</taxon>
        <taxon>Fungi incertae sedis</taxon>
        <taxon>Zoopagomycota</taxon>
        <taxon>Kickxellomycotina</taxon>
        <taxon>Harpellomycetes</taxon>
        <taxon>Harpellales</taxon>
        <taxon>Legeriomycetaceae</taxon>
        <taxon>Smittium</taxon>
    </lineage>
</organism>
<dbReference type="Proteomes" id="UP000187429">
    <property type="component" value="Unassembled WGS sequence"/>
</dbReference>
<keyword evidence="2" id="KW-1185">Reference proteome</keyword>
<dbReference type="AlphaFoldDB" id="A0A1R1XN53"/>
<reference evidence="2" key="1">
    <citation type="submission" date="2017-01" db="EMBL/GenBank/DDBJ databases">
        <authorList>
            <person name="Wang Y."/>
            <person name="White M."/>
            <person name="Kvist S."/>
            <person name="Moncalvo J.-M."/>
        </authorList>
    </citation>
    <scope>NUCLEOTIDE SEQUENCE [LARGE SCALE GENOMIC DNA]</scope>
    <source>
        <strain evidence="2">ID-206-W2</strain>
    </source>
</reference>
<sequence>MFQQLRLSMISAPFPVHPEKCQPHALSTDSCYVGVGGSLHQKHSQKLTIVPATKKRWPLFIESTSSKT</sequence>
<evidence type="ECO:0000313" key="1">
    <source>
        <dbReference type="EMBL" id="OMJ16044.1"/>
    </source>
</evidence>
<accession>A0A1R1XN53</accession>
<proteinExistence type="predicted"/>
<comment type="caution">
    <text evidence="1">The sequence shown here is derived from an EMBL/GenBank/DDBJ whole genome shotgun (WGS) entry which is preliminary data.</text>
</comment>
<gene>
    <name evidence="1" type="ORF">AYI69_g7985</name>
</gene>
<dbReference type="EMBL" id="LSSM01004031">
    <property type="protein sequence ID" value="OMJ16044.1"/>
    <property type="molecule type" value="Genomic_DNA"/>
</dbReference>
<evidence type="ECO:0000313" key="2">
    <source>
        <dbReference type="Proteomes" id="UP000187429"/>
    </source>
</evidence>
<name>A0A1R1XN53_9FUNG</name>
<protein>
    <submittedName>
        <fullName evidence="1">Uncharacterized protein</fullName>
    </submittedName>
</protein>